<dbReference type="InterPro" id="IPR051044">
    <property type="entry name" value="MAG_DAG_Lipase"/>
</dbReference>
<dbReference type="STRING" id="146817.SAMN04488502_11274"/>
<dbReference type="SUPFAM" id="SSF53474">
    <property type="entry name" value="alpha/beta-Hydrolases"/>
    <property type="match status" value="1"/>
</dbReference>
<dbReference type="Gene3D" id="3.40.50.1820">
    <property type="entry name" value="alpha/beta hydrolase"/>
    <property type="match status" value="1"/>
</dbReference>
<dbReference type="EMBL" id="FNHB01000012">
    <property type="protein sequence ID" value="SDN12778.1"/>
    <property type="molecule type" value="Genomic_DNA"/>
</dbReference>
<organism evidence="3 4">
    <name type="scientific">Dendrosporobacter quercicolus</name>
    <dbReference type="NCBI Taxonomy" id="146817"/>
    <lineage>
        <taxon>Bacteria</taxon>
        <taxon>Bacillati</taxon>
        <taxon>Bacillota</taxon>
        <taxon>Negativicutes</taxon>
        <taxon>Selenomonadales</taxon>
        <taxon>Sporomusaceae</taxon>
        <taxon>Dendrosporobacter</taxon>
    </lineage>
</organism>
<evidence type="ECO:0000313" key="3">
    <source>
        <dbReference type="EMBL" id="SDN12778.1"/>
    </source>
</evidence>
<sequence length="264" mass="29598">MFPANGIMIIGEIGAGEWFLVILKGAEPFLLPGSKQGVLLIHGFTGSPSEMRLLGEFLQKLGYTVLAPRLCGHGTSAAEMAETKWPHWYDAVQDGYHLLQGLCTEISVVGLSMGGLLSLKLAVDYPVSKVACLSAPIYIADKRLPLLNLVRMFRNFVPKKRRRLEVDPLYSVCYDQTPLSSLSSLLALIKHVNQQLPDMDKPVLIMQSRREHTVQPKSARHIYDRVGSSDKRLIWLEKSGHIITLDVERDLVFKQIKNFLQYGN</sequence>
<dbReference type="Proteomes" id="UP000214880">
    <property type="component" value="Unassembled WGS sequence"/>
</dbReference>
<gene>
    <name evidence="3" type="ORF">SAMN04488502_11274</name>
</gene>
<evidence type="ECO:0000313" key="4">
    <source>
        <dbReference type="Proteomes" id="UP000214880"/>
    </source>
</evidence>
<feature type="binding site" evidence="1">
    <location>
        <position position="113"/>
    </location>
    <ligand>
        <name>substrate</name>
    </ligand>
</feature>
<evidence type="ECO:0000259" key="2">
    <source>
        <dbReference type="Pfam" id="PF12146"/>
    </source>
</evidence>
<dbReference type="InterPro" id="IPR022742">
    <property type="entry name" value="Hydrolase_4"/>
</dbReference>
<feature type="binding site" evidence="1">
    <location>
        <position position="44"/>
    </location>
    <ligand>
        <name>substrate</name>
    </ligand>
</feature>
<proteinExistence type="predicted"/>
<dbReference type="InterPro" id="IPR029058">
    <property type="entry name" value="AB_hydrolase_fold"/>
</dbReference>
<keyword evidence="4" id="KW-1185">Reference proteome</keyword>
<protein>
    <submittedName>
        <fullName evidence="3">Carboxylesterase</fullName>
    </submittedName>
</protein>
<reference evidence="3 4" key="1">
    <citation type="submission" date="2016-10" db="EMBL/GenBank/DDBJ databases">
        <authorList>
            <person name="de Groot N.N."/>
        </authorList>
    </citation>
    <scope>NUCLEOTIDE SEQUENCE [LARGE SCALE GENOMIC DNA]</scope>
    <source>
        <strain evidence="3 4">DSM 1736</strain>
    </source>
</reference>
<name>A0A1G9YUE6_9FIRM</name>
<dbReference type="InterPro" id="IPR012354">
    <property type="entry name" value="Esterase_lipase"/>
</dbReference>
<dbReference type="Pfam" id="PF12146">
    <property type="entry name" value="Hydrolase_4"/>
    <property type="match status" value="1"/>
</dbReference>
<accession>A0A1G9YUE6</accession>
<dbReference type="PIRSF" id="PIRSF017388">
    <property type="entry name" value="Esterase_lipase"/>
    <property type="match status" value="1"/>
</dbReference>
<feature type="domain" description="Serine aminopeptidase S33" evidence="2">
    <location>
        <begin position="35"/>
        <end position="246"/>
    </location>
</feature>
<dbReference type="AlphaFoldDB" id="A0A1G9YUE6"/>
<dbReference type="GO" id="GO:0052689">
    <property type="term" value="F:carboxylic ester hydrolase activity"/>
    <property type="evidence" value="ECO:0007669"/>
    <property type="project" value="InterPro"/>
</dbReference>
<evidence type="ECO:0000256" key="1">
    <source>
        <dbReference type="PIRSR" id="PIRSR017388-2"/>
    </source>
</evidence>
<dbReference type="PANTHER" id="PTHR11614">
    <property type="entry name" value="PHOSPHOLIPASE-RELATED"/>
    <property type="match status" value="1"/>
</dbReference>